<dbReference type="PANTHER" id="PTHR37171">
    <property type="entry name" value="SERINE/THREONINE-PROTEIN KINASE YRZF-RELATED"/>
    <property type="match status" value="1"/>
</dbReference>
<protein>
    <recommendedName>
        <fullName evidence="3">Protein kinase domain-containing protein</fullName>
    </recommendedName>
</protein>
<name>A0ABR0T1U0_9HYPO</name>
<gene>
    <name evidence="1" type="ORF">PT974_00761</name>
</gene>
<comment type="caution">
    <text evidence="1">The sequence shown here is derived from an EMBL/GenBank/DDBJ whole genome shotgun (WGS) entry which is preliminary data.</text>
</comment>
<dbReference type="EMBL" id="JAVFKD010000001">
    <property type="protein sequence ID" value="KAK5998382.1"/>
    <property type="molecule type" value="Genomic_DNA"/>
</dbReference>
<dbReference type="InterPro" id="IPR011009">
    <property type="entry name" value="Kinase-like_dom_sf"/>
</dbReference>
<dbReference type="PANTHER" id="PTHR37171:SF1">
    <property type="entry name" value="SERINE_THREONINE-PROTEIN KINASE YRZF-RELATED"/>
    <property type="match status" value="1"/>
</dbReference>
<evidence type="ECO:0000313" key="2">
    <source>
        <dbReference type="Proteomes" id="UP001338125"/>
    </source>
</evidence>
<evidence type="ECO:0008006" key="3">
    <source>
        <dbReference type="Google" id="ProtNLM"/>
    </source>
</evidence>
<proteinExistence type="predicted"/>
<sequence length="213" mass="24541">MTEPYNQYDPPNLPSRTIHFWFRTRRITGVGFPPDRVHSHVVRLRIQPSRLDRFVIGFLSLFPTRVVHSYLERWLPEWFLPPAIVVKSEKPDWEDEFDDEVALYNRLSSLQGTVIPYYYGTTRLGGVRTHILSDIGGVSLPLKGASGIDDPTFRKMLLRALGAIALQGFVHDDLKLDNFHLVGDKIMVLDLEQVEFVESLDRRKFFCSLLSIA</sequence>
<dbReference type="SUPFAM" id="SSF56112">
    <property type="entry name" value="Protein kinase-like (PK-like)"/>
    <property type="match status" value="1"/>
</dbReference>
<keyword evidence="2" id="KW-1185">Reference proteome</keyword>
<organism evidence="1 2">
    <name type="scientific">Cladobotryum mycophilum</name>
    <dbReference type="NCBI Taxonomy" id="491253"/>
    <lineage>
        <taxon>Eukaryota</taxon>
        <taxon>Fungi</taxon>
        <taxon>Dikarya</taxon>
        <taxon>Ascomycota</taxon>
        <taxon>Pezizomycotina</taxon>
        <taxon>Sordariomycetes</taxon>
        <taxon>Hypocreomycetidae</taxon>
        <taxon>Hypocreales</taxon>
        <taxon>Hypocreaceae</taxon>
        <taxon>Cladobotryum</taxon>
    </lineage>
</organism>
<dbReference type="InterPro" id="IPR052396">
    <property type="entry name" value="Meiotic_Drive_Suppr_Kinase"/>
</dbReference>
<evidence type="ECO:0000313" key="1">
    <source>
        <dbReference type="EMBL" id="KAK5998382.1"/>
    </source>
</evidence>
<reference evidence="1 2" key="1">
    <citation type="submission" date="2024-01" db="EMBL/GenBank/DDBJ databases">
        <title>Complete genome of Cladobotryum mycophilum ATHUM6906.</title>
        <authorList>
            <person name="Christinaki A.C."/>
            <person name="Myridakis A.I."/>
            <person name="Kouvelis V.N."/>
        </authorList>
    </citation>
    <scope>NUCLEOTIDE SEQUENCE [LARGE SCALE GENOMIC DNA]</scope>
    <source>
        <strain evidence="1 2">ATHUM6906</strain>
    </source>
</reference>
<dbReference type="Proteomes" id="UP001338125">
    <property type="component" value="Unassembled WGS sequence"/>
</dbReference>
<accession>A0ABR0T1U0</accession>